<evidence type="ECO:0000313" key="4">
    <source>
        <dbReference type="EMBL" id="KAK3200794.1"/>
    </source>
</evidence>
<dbReference type="SUPFAM" id="SSF52047">
    <property type="entry name" value="RNI-like"/>
    <property type="match status" value="1"/>
</dbReference>
<evidence type="ECO:0000256" key="2">
    <source>
        <dbReference type="SAM" id="MobiDB-lite"/>
    </source>
</evidence>
<feature type="domain" description="Disease resistance protein At4g27190-like leucine-rich repeats" evidence="3">
    <location>
        <begin position="243"/>
        <end position="355"/>
    </location>
</feature>
<dbReference type="Gene3D" id="3.80.10.10">
    <property type="entry name" value="Ribonuclease Inhibitor"/>
    <property type="match status" value="2"/>
</dbReference>
<dbReference type="PANTHER" id="PTHR33463:SF209">
    <property type="entry name" value="DISEASE RESISTANCE PROTEIN RPS2-LIKE"/>
    <property type="match status" value="1"/>
</dbReference>
<feature type="region of interest" description="Disordered" evidence="2">
    <location>
        <begin position="353"/>
        <end position="409"/>
    </location>
</feature>
<protein>
    <recommendedName>
        <fullName evidence="3">Disease resistance protein At4g27190-like leucine-rich repeats domain-containing protein</fullName>
    </recommendedName>
</protein>
<feature type="domain" description="Disease resistance protein At4g27190-like leucine-rich repeats" evidence="3">
    <location>
        <begin position="39"/>
        <end position="188"/>
    </location>
</feature>
<evidence type="ECO:0000256" key="1">
    <source>
        <dbReference type="ARBA" id="ARBA00022821"/>
    </source>
</evidence>
<dbReference type="EMBL" id="JANJYJ010000007">
    <property type="protein sequence ID" value="KAK3200794.1"/>
    <property type="molecule type" value="Genomic_DNA"/>
</dbReference>
<dbReference type="InterPro" id="IPR050905">
    <property type="entry name" value="Plant_NBS-LRR"/>
</dbReference>
<evidence type="ECO:0000313" key="5">
    <source>
        <dbReference type="Proteomes" id="UP001281410"/>
    </source>
</evidence>
<feature type="compositionally biased region" description="Polar residues" evidence="2">
    <location>
        <begin position="363"/>
        <end position="374"/>
    </location>
</feature>
<keyword evidence="5" id="KW-1185">Reference proteome</keyword>
<dbReference type="InterPro" id="IPR032675">
    <property type="entry name" value="LRR_dom_sf"/>
</dbReference>
<evidence type="ECO:0000259" key="3">
    <source>
        <dbReference type="Pfam" id="PF23247"/>
    </source>
</evidence>
<name>A0AAE0A516_9ROSI</name>
<dbReference type="Proteomes" id="UP001281410">
    <property type="component" value="Unassembled WGS sequence"/>
</dbReference>
<dbReference type="Pfam" id="PF23247">
    <property type="entry name" value="LRR_RPS2"/>
    <property type="match status" value="2"/>
</dbReference>
<dbReference type="AlphaFoldDB" id="A0AAE0A516"/>
<feature type="compositionally biased region" description="Acidic residues" evidence="2">
    <location>
        <begin position="390"/>
        <end position="400"/>
    </location>
</feature>
<sequence>MTLEGLSQLTSFCSINNNEVMLEDSPTVTFNGKVAFPRLEMIKISDMNGLEMIWHNQLAEDSFCSLKSVIVIDCNKLLTMCKFNMLERFTKLESLLVYRCNSLEEIFDLQEVNLEKWSHSTVSSQLRELDLRDLQKMRHIWNKDPQRKLSFQKLNKVRIENCWSLENIFPASIARNLSQLEQLYIDGCRAMENIVAEEEGADLEAVTRFDFPRLTSLKLIDLYQLRYFYPGGHTAEWPALNKLSMGDSLRLISQDQFSEHLIPKLKFMKVNDGESVIPPDILWRFPNLKKLEFSRGSFEEIFSLEEVEKHAERPAQIKCLVLYGLEKMERIWKQHSKLDLIIHKLEILHVENAESSEEDGAGPSTQHQVLQNTESSEEDGSGLSTQDLVLENEESSEEDGAGPSTQHLE</sequence>
<comment type="caution">
    <text evidence="4">The sequence shown here is derived from an EMBL/GenBank/DDBJ whole genome shotgun (WGS) entry which is preliminary data.</text>
</comment>
<keyword evidence="1" id="KW-0611">Plant defense</keyword>
<dbReference type="PANTHER" id="PTHR33463">
    <property type="entry name" value="NB-ARC DOMAIN-CONTAINING PROTEIN-RELATED"/>
    <property type="match status" value="1"/>
</dbReference>
<organism evidence="4 5">
    <name type="scientific">Dipteronia sinensis</name>
    <dbReference type="NCBI Taxonomy" id="43782"/>
    <lineage>
        <taxon>Eukaryota</taxon>
        <taxon>Viridiplantae</taxon>
        <taxon>Streptophyta</taxon>
        <taxon>Embryophyta</taxon>
        <taxon>Tracheophyta</taxon>
        <taxon>Spermatophyta</taxon>
        <taxon>Magnoliopsida</taxon>
        <taxon>eudicotyledons</taxon>
        <taxon>Gunneridae</taxon>
        <taxon>Pentapetalae</taxon>
        <taxon>rosids</taxon>
        <taxon>malvids</taxon>
        <taxon>Sapindales</taxon>
        <taxon>Sapindaceae</taxon>
        <taxon>Hippocastanoideae</taxon>
        <taxon>Acereae</taxon>
        <taxon>Dipteronia</taxon>
    </lineage>
</organism>
<dbReference type="InterPro" id="IPR057135">
    <property type="entry name" value="At4g27190-like_LRR"/>
</dbReference>
<gene>
    <name evidence="4" type="ORF">Dsin_024209</name>
</gene>
<proteinExistence type="predicted"/>
<reference evidence="4" key="1">
    <citation type="journal article" date="2023" name="Plant J.">
        <title>Genome sequences and population genomics provide insights into the demographic history, inbreeding, and mutation load of two 'living fossil' tree species of Dipteronia.</title>
        <authorList>
            <person name="Feng Y."/>
            <person name="Comes H.P."/>
            <person name="Chen J."/>
            <person name="Zhu S."/>
            <person name="Lu R."/>
            <person name="Zhang X."/>
            <person name="Li P."/>
            <person name="Qiu J."/>
            <person name="Olsen K.M."/>
            <person name="Qiu Y."/>
        </authorList>
    </citation>
    <scope>NUCLEOTIDE SEQUENCE</scope>
    <source>
        <strain evidence="4">NBL</strain>
    </source>
</reference>
<accession>A0AAE0A516</accession>